<accession>X1HR66</accession>
<proteinExistence type="predicted"/>
<organism evidence="1">
    <name type="scientific">marine sediment metagenome</name>
    <dbReference type="NCBI Taxonomy" id="412755"/>
    <lineage>
        <taxon>unclassified sequences</taxon>
        <taxon>metagenomes</taxon>
        <taxon>ecological metagenomes</taxon>
    </lineage>
</organism>
<sequence>IHLQPYYQEKLGCKKGDFPIAEDYYERALTLPLFPKMSNEDVENIINGVKKVIGA</sequence>
<comment type="caution">
    <text evidence="1">The sequence shown here is derived from an EMBL/GenBank/DDBJ whole genome shotgun (WGS) entry which is preliminary data.</text>
</comment>
<evidence type="ECO:0000313" key="1">
    <source>
        <dbReference type="EMBL" id="GAH47783.1"/>
    </source>
</evidence>
<evidence type="ECO:0008006" key="2">
    <source>
        <dbReference type="Google" id="ProtNLM"/>
    </source>
</evidence>
<reference evidence="1" key="1">
    <citation type="journal article" date="2014" name="Front. Microbiol.">
        <title>High frequency of phylogenetically diverse reductive dehalogenase-homologous genes in deep subseafloor sedimentary metagenomes.</title>
        <authorList>
            <person name="Kawai M."/>
            <person name="Futagami T."/>
            <person name="Toyoda A."/>
            <person name="Takaki Y."/>
            <person name="Nishi S."/>
            <person name="Hori S."/>
            <person name="Arai W."/>
            <person name="Tsubouchi T."/>
            <person name="Morono Y."/>
            <person name="Uchiyama I."/>
            <person name="Ito T."/>
            <person name="Fujiyama A."/>
            <person name="Inagaki F."/>
            <person name="Takami H."/>
        </authorList>
    </citation>
    <scope>NUCLEOTIDE SEQUENCE</scope>
    <source>
        <strain evidence="1">Expedition CK06-06</strain>
    </source>
</reference>
<dbReference type="Pfam" id="PF01041">
    <property type="entry name" value="DegT_DnrJ_EryC1"/>
    <property type="match status" value="1"/>
</dbReference>
<gene>
    <name evidence="1" type="ORF">S03H2_39153</name>
</gene>
<name>X1HR66_9ZZZZ</name>
<dbReference type="InterPro" id="IPR015422">
    <property type="entry name" value="PyrdxlP-dep_Trfase_small"/>
</dbReference>
<dbReference type="Gene3D" id="3.90.1150.10">
    <property type="entry name" value="Aspartate Aminotransferase, domain 1"/>
    <property type="match status" value="1"/>
</dbReference>
<dbReference type="SUPFAM" id="SSF53383">
    <property type="entry name" value="PLP-dependent transferases"/>
    <property type="match status" value="1"/>
</dbReference>
<dbReference type="AlphaFoldDB" id="X1HR66"/>
<feature type="non-terminal residue" evidence="1">
    <location>
        <position position="1"/>
    </location>
</feature>
<dbReference type="EMBL" id="BARU01024186">
    <property type="protein sequence ID" value="GAH47783.1"/>
    <property type="molecule type" value="Genomic_DNA"/>
</dbReference>
<dbReference type="InterPro" id="IPR015424">
    <property type="entry name" value="PyrdxlP-dep_Trfase"/>
</dbReference>
<dbReference type="InterPro" id="IPR000653">
    <property type="entry name" value="DegT/StrS_aminotransferase"/>
</dbReference>
<protein>
    <recommendedName>
        <fullName evidence="2">UDP-4-amino-4, 6-dideoxy-N-acetyl-beta-L-altrosamine transaminase</fullName>
    </recommendedName>
</protein>